<feature type="compositionally biased region" description="Polar residues" evidence="1">
    <location>
        <begin position="242"/>
        <end position="256"/>
    </location>
</feature>
<feature type="compositionally biased region" description="Low complexity" evidence="1">
    <location>
        <begin position="333"/>
        <end position="353"/>
    </location>
</feature>
<dbReference type="PANTHER" id="PTHR46179:SF19">
    <property type="entry name" value="C2H2 FINGER DOMAIN TRANSCRIPTION FACTOR (EUROFUNG)-RELATED"/>
    <property type="match status" value="1"/>
</dbReference>
<evidence type="ECO:0000259" key="2">
    <source>
        <dbReference type="SMART" id="SM00355"/>
    </source>
</evidence>
<accession>A0A2P4ZAB2</accession>
<evidence type="ECO:0000313" key="3">
    <source>
        <dbReference type="EMBL" id="PON21227.1"/>
    </source>
</evidence>
<feature type="region of interest" description="Disordered" evidence="1">
    <location>
        <begin position="1"/>
        <end position="89"/>
    </location>
</feature>
<feature type="compositionally biased region" description="Basic residues" evidence="1">
    <location>
        <begin position="517"/>
        <end position="526"/>
    </location>
</feature>
<gene>
    <name evidence="3" type="ORF">TGAM01_v209953</name>
</gene>
<dbReference type="GO" id="GO:0005634">
    <property type="term" value="C:nucleus"/>
    <property type="evidence" value="ECO:0007669"/>
    <property type="project" value="TreeGrafter"/>
</dbReference>
<name>A0A2P4ZAB2_9HYPO</name>
<feature type="region of interest" description="Disordered" evidence="1">
    <location>
        <begin position="494"/>
        <end position="526"/>
    </location>
</feature>
<evidence type="ECO:0000313" key="4">
    <source>
        <dbReference type="Proteomes" id="UP000054821"/>
    </source>
</evidence>
<reference evidence="3 4" key="1">
    <citation type="journal article" date="2016" name="Genome Announc.">
        <title>Draft Whole-Genome Sequence of Trichoderma gamsii T6085, a Promising Biocontrol Agent of Fusarium Head Blight on Wheat.</title>
        <authorList>
            <person name="Baroncelli R."/>
            <person name="Zapparata A."/>
            <person name="Piaggeschi G."/>
            <person name="Sarrocco S."/>
            <person name="Vannacci G."/>
        </authorList>
    </citation>
    <scope>NUCLEOTIDE SEQUENCE [LARGE SCALE GENOMIC DNA]</scope>
    <source>
        <strain evidence="3 4">T6085</strain>
    </source>
</reference>
<sequence length="526" mass="56871">MTTVPQLIARQSQPQDQCQERLMQSPRSPPTPLGQYHDYDPIDSYGDPGSPQMKAVHPRLEPTESPPPDIPIASVSLPPIDGNAKSNRLKLQPVSGDTVLISYLANGGNPEIAHTASHQALPGGDDLETTEDDDDSQKSVPQDDKHLNDVDYVQRPQTARSDGTHRLQAFAAGALALDSPSPYHDRHRDLTASTGQLSIHDDGPKHFSAPSPHRLSGRPSAMENGAQSLLSPESGELAPLQIASSKTDSNSGQNMSLPSIRELNIESQFATDMPPPSGDRDLSMRPPGDARAFPRSSNNVGVSRLQSMPVQPMPAGGRVSPPMSSPSEGYQRSFPSPSSLASSPYGQASSGSSHRSPAEYHLSNASNKNLQPNYALASPPAAIASVADRMSIDGITNPQVGGYKCTFDGCTAAPFQTQYLLNSHANVHSSARPHYCPVKGCPRAEGGKGFKRKNEMIRHGLVHDSPGYVCPFCADREHKYPRPDNLQRHVRVHHVDKNKDDPQLRDVLAQRPDGPNRGRRRRGAQP</sequence>
<feature type="domain" description="C2H2-type" evidence="2">
    <location>
        <begin position="434"/>
        <end position="463"/>
    </location>
</feature>
<feature type="region of interest" description="Disordered" evidence="1">
    <location>
        <begin position="269"/>
        <end position="360"/>
    </location>
</feature>
<dbReference type="STRING" id="398673.A0A2P4ZAB2"/>
<keyword evidence="4" id="KW-1185">Reference proteome</keyword>
<organism evidence="3 4">
    <name type="scientific">Trichoderma gamsii</name>
    <dbReference type="NCBI Taxonomy" id="398673"/>
    <lineage>
        <taxon>Eukaryota</taxon>
        <taxon>Fungi</taxon>
        <taxon>Dikarya</taxon>
        <taxon>Ascomycota</taxon>
        <taxon>Pezizomycotina</taxon>
        <taxon>Sordariomycetes</taxon>
        <taxon>Hypocreomycetidae</taxon>
        <taxon>Hypocreales</taxon>
        <taxon>Hypocreaceae</taxon>
        <taxon>Trichoderma</taxon>
    </lineage>
</organism>
<dbReference type="EMBL" id="JPDN02000053">
    <property type="protein sequence ID" value="PON21227.1"/>
    <property type="molecule type" value="Genomic_DNA"/>
</dbReference>
<dbReference type="InterPro" id="IPR013087">
    <property type="entry name" value="Znf_C2H2_type"/>
</dbReference>
<dbReference type="SUPFAM" id="SSF57667">
    <property type="entry name" value="beta-beta-alpha zinc fingers"/>
    <property type="match status" value="1"/>
</dbReference>
<dbReference type="PANTHER" id="PTHR46179">
    <property type="entry name" value="ZINC FINGER PROTEIN"/>
    <property type="match status" value="1"/>
</dbReference>
<feature type="domain" description="C2H2-type" evidence="2">
    <location>
        <begin position="468"/>
        <end position="493"/>
    </location>
</feature>
<protein>
    <recommendedName>
        <fullName evidence="2">C2H2-type domain-containing protein</fullName>
    </recommendedName>
</protein>
<dbReference type="RefSeq" id="XP_024404590.1">
    <property type="nucleotide sequence ID" value="XM_024550679.1"/>
</dbReference>
<dbReference type="GO" id="GO:0006357">
    <property type="term" value="P:regulation of transcription by RNA polymerase II"/>
    <property type="evidence" value="ECO:0007669"/>
    <property type="project" value="TreeGrafter"/>
</dbReference>
<feature type="compositionally biased region" description="Polar residues" evidence="1">
    <location>
        <begin position="295"/>
        <end position="309"/>
    </location>
</feature>
<evidence type="ECO:0000256" key="1">
    <source>
        <dbReference type="SAM" id="MobiDB-lite"/>
    </source>
</evidence>
<feature type="domain" description="C2H2-type" evidence="2">
    <location>
        <begin position="403"/>
        <end position="428"/>
    </location>
</feature>
<feature type="compositionally biased region" description="Polar residues" evidence="1">
    <location>
        <begin position="1"/>
        <end position="17"/>
    </location>
</feature>
<comment type="caution">
    <text evidence="3">The sequence shown here is derived from an EMBL/GenBank/DDBJ whole genome shotgun (WGS) entry which is preliminary data.</text>
</comment>
<dbReference type="SMART" id="SM00355">
    <property type="entry name" value="ZnF_C2H2"/>
    <property type="match status" value="3"/>
</dbReference>
<dbReference type="Gene3D" id="3.30.160.60">
    <property type="entry name" value="Classic Zinc Finger"/>
    <property type="match status" value="1"/>
</dbReference>
<proteinExistence type="predicted"/>
<feature type="compositionally biased region" description="Acidic residues" evidence="1">
    <location>
        <begin position="125"/>
        <end position="135"/>
    </location>
</feature>
<dbReference type="InterPro" id="IPR036236">
    <property type="entry name" value="Znf_C2H2_sf"/>
</dbReference>
<feature type="region of interest" description="Disordered" evidence="1">
    <location>
        <begin position="195"/>
        <end position="256"/>
    </location>
</feature>
<dbReference type="Proteomes" id="UP000054821">
    <property type="component" value="Unassembled WGS sequence"/>
</dbReference>
<dbReference type="AlphaFoldDB" id="A0A2P4ZAB2"/>
<feature type="compositionally biased region" description="Basic and acidic residues" evidence="1">
    <location>
        <begin position="494"/>
        <end position="504"/>
    </location>
</feature>
<dbReference type="GeneID" id="29988494"/>
<feature type="region of interest" description="Disordered" evidence="1">
    <location>
        <begin position="113"/>
        <end position="166"/>
    </location>
</feature>
<dbReference type="InterPro" id="IPR051061">
    <property type="entry name" value="Zinc_finger_trans_reg"/>
</dbReference>